<feature type="transmembrane region" description="Helical" evidence="5">
    <location>
        <begin position="415"/>
        <end position="435"/>
    </location>
</feature>
<evidence type="ECO:0000256" key="4">
    <source>
        <dbReference type="ARBA" id="ARBA00023136"/>
    </source>
</evidence>
<dbReference type="InterPro" id="IPR011701">
    <property type="entry name" value="MFS"/>
</dbReference>
<dbReference type="PROSITE" id="PS50850">
    <property type="entry name" value="MFS"/>
    <property type="match status" value="1"/>
</dbReference>
<keyword evidence="8" id="KW-1185">Reference proteome</keyword>
<dbReference type="SUPFAM" id="SSF103473">
    <property type="entry name" value="MFS general substrate transporter"/>
    <property type="match status" value="1"/>
</dbReference>
<evidence type="ECO:0000256" key="5">
    <source>
        <dbReference type="SAM" id="Phobius"/>
    </source>
</evidence>
<dbReference type="InterPro" id="IPR020846">
    <property type="entry name" value="MFS_dom"/>
</dbReference>
<keyword evidence="3 5" id="KW-1133">Transmembrane helix</keyword>
<dbReference type="GO" id="GO:0005886">
    <property type="term" value="C:plasma membrane"/>
    <property type="evidence" value="ECO:0007669"/>
    <property type="project" value="TreeGrafter"/>
</dbReference>
<dbReference type="Gene3D" id="1.20.1250.20">
    <property type="entry name" value="MFS general substrate transporter like domains"/>
    <property type="match status" value="1"/>
</dbReference>
<gene>
    <name evidence="7" type="ORF">DM558_04770</name>
</gene>
<feature type="transmembrane region" description="Helical" evidence="5">
    <location>
        <begin position="258"/>
        <end position="280"/>
    </location>
</feature>
<evidence type="ECO:0000313" key="8">
    <source>
        <dbReference type="Proteomes" id="UP000273143"/>
    </source>
</evidence>
<dbReference type="InterPro" id="IPR005829">
    <property type="entry name" value="Sugar_transporter_CS"/>
</dbReference>
<name>A0A3S9XCH8_9GAMM</name>
<dbReference type="PROSITE" id="PS00217">
    <property type="entry name" value="SUGAR_TRANSPORT_2"/>
    <property type="match status" value="1"/>
</dbReference>
<dbReference type="PANTHER" id="PTHR23508">
    <property type="entry name" value="CARBOXYLIC ACID TRANSPORTER PROTEIN HOMOLOG"/>
    <property type="match status" value="1"/>
</dbReference>
<dbReference type="CDD" id="cd17365">
    <property type="entry name" value="MFS_PcaK_like"/>
    <property type="match status" value="1"/>
</dbReference>
<feature type="transmembrane region" description="Helical" evidence="5">
    <location>
        <begin position="292"/>
        <end position="314"/>
    </location>
</feature>
<evidence type="ECO:0000259" key="6">
    <source>
        <dbReference type="PROSITE" id="PS50850"/>
    </source>
</evidence>
<organism evidence="7 8">
    <name type="scientific">Entomomonas moraniae</name>
    <dbReference type="NCBI Taxonomy" id="2213226"/>
    <lineage>
        <taxon>Bacteria</taxon>
        <taxon>Pseudomonadati</taxon>
        <taxon>Pseudomonadota</taxon>
        <taxon>Gammaproteobacteria</taxon>
        <taxon>Pseudomonadales</taxon>
        <taxon>Pseudomonadaceae</taxon>
        <taxon>Entomomonas</taxon>
    </lineage>
</organism>
<dbReference type="InterPro" id="IPR036259">
    <property type="entry name" value="MFS_trans_sf"/>
</dbReference>
<keyword evidence="2 5" id="KW-0812">Transmembrane</keyword>
<reference evidence="8" key="1">
    <citation type="submission" date="2018-06" db="EMBL/GenBank/DDBJ databases">
        <title>Complete genome of Pseudomonas insecticola strain QZS01.</title>
        <authorList>
            <person name="Wang J."/>
            <person name="Su Q."/>
        </authorList>
    </citation>
    <scope>NUCLEOTIDE SEQUENCE [LARGE SCALE GENOMIC DNA]</scope>
    <source>
        <strain evidence="8">QZS01</strain>
    </source>
</reference>
<feature type="transmembrane region" description="Helical" evidence="5">
    <location>
        <begin position="180"/>
        <end position="200"/>
    </location>
</feature>
<keyword evidence="4 5" id="KW-0472">Membrane</keyword>
<feature type="transmembrane region" description="Helical" evidence="5">
    <location>
        <begin position="150"/>
        <end position="174"/>
    </location>
</feature>
<feature type="transmembrane region" description="Helical" evidence="5">
    <location>
        <begin position="351"/>
        <end position="375"/>
    </location>
</feature>
<feature type="transmembrane region" description="Helical" evidence="5">
    <location>
        <begin position="60"/>
        <end position="80"/>
    </location>
</feature>
<feature type="transmembrane region" description="Helical" evidence="5">
    <location>
        <begin position="326"/>
        <end position="345"/>
    </location>
</feature>
<dbReference type="Proteomes" id="UP000273143">
    <property type="component" value="Chromosome"/>
</dbReference>
<accession>A0A3S9XCH8</accession>
<dbReference type="GO" id="GO:0046943">
    <property type="term" value="F:carboxylic acid transmembrane transporter activity"/>
    <property type="evidence" value="ECO:0007669"/>
    <property type="project" value="TreeGrafter"/>
</dbReference>
<feature type="domain" description="Major facilitator superfamily (MFS) profile" evidence="6">
    <location>
        <begin position="26"/>
        <end position="441"/>
    </location>
</feature>
<dbReference type="PANTHER" id="PTHR23508:SF10">
    <property type="entry name" value="CARBOXYLIC ACID TRANSPORTER PROTEIN HOMOLOG"/>
    <property type="match status" value="1"/>
</dbReference>
<dbReference type="EMBL" id="CP029822">
    <property type="protein sequence ID" value="AZS50129.1"/>
    <property type="molecule type" value="Genomic_DNA"/>
</dbReference>
<evidence type="ECO:0000256" key="2">
    <source>
        <dbReference type="ARBA" id="ARBA00022692"/>
    </source>
</evidence>
<dbReference type="AlphaFoldDB" id="A0A3S9XCH8"/>
<dbReference type="KEGG" id="emo:DM558_04770"/>
<proteinExistence type="predicted"/>
<evidence type="ECO:0000313" key="7">
    <source>
        <dbReference type="EMBL" id="AZS50129.1"/>
    </source>
</evidence>
<feature type="transmembrane region" description="Helical" evidence="5">
    <location>
        <begin position="92"/>
        <end position="112"/>
    </location>
</feature>
<feature type="transmembrane region" description="Helical" evidence="5">
    <location>
        <begin position="387"/>
        <end position="409"/>
    </location>
</feature>
<evidence type="ECO:0000256" key="3">
    <source>
        <dbReference type="ARBA" id="ARBA00022989"/>
    </source>
</evidence>
<protein>
    <submittedName>
        <fullName evidence="7">MFS transporter</fullName>
    </submittedName>
</protein>
<dbReference type="Pfam" id="PF07690">
    <property type="entry name" value="MFS_1"/>
    <property type="match status" value="1"/>
</dbReference>
<comment type="subcellular location">
    <subcellularLocation>
        <location evidence="1">Membrane</location>
        <topology evidence="1">Multi-pass membrane protein</topology>
    </subcellularLocation>
</comment>
<feature type="transmembrane region" description="Helical" evidence="5">
    <location>
        <begin position="21"/>
        <end position="48"/>
    </location>
</feature>
<feature type="transmembrane region" description="Helical" evidence="5">
    <location>
        <begin position="118"/>
        <end position="138"/>
    </location>
</feature>
<sequence length="457" mass="49522">MTNILKKENVQHFLNTEKLSVFQITIFSLCFLVALFDGFDTAVIGYIAPSLITEWGIEKADLAPVLSAALLGLAFGAVCFGPVADKVGRKKVLILSVAIFAAGSYASALASSLGWLELFRFITGIGLGAAMPNAVTLLSEYCPEKKRFFLVNTMFCGFPLGAAIGGFVSAWMIPELGWRSVLWLGAIAPTLLLIVMLFLLPESVRYLVFRNQESTQIKTILSKISPRANDISSFYLEETQPEVGNGKNGVSVVLSKHYALGSIALWLTYFMGLVIFYGVMNWMPLLFKEANMPAGLGTIVTGLFALGGLGAIANGWLMDRYNKHKLIISFWLLTAISVALIGLVVGLHVTVLVTVIILSGLVMNTAQSSMPAYAASFYPTSGRTTGVSWMLGLGRFGGIAGSFLVAYLISKDISLQRIFFILAIPALLSAVALMIKVKFYKVKDQVVVPKAFVIKSY</sequence>
<evidence type="ECO:0000256" key="1">
    <source>
        <dbReference type="ARBA" id="ARBA00004141"/>
    </source>
</evidence>